<dbReference type="Gene3D" id="3.40.50.11820">
    <property type="match status" value="1"/>
</dbReference>
<dbReference type="AlphaFoldDB" id="D4L9S8"/>
<keyword evidence="5" id="KW-0777">Teichoic acid biosynthesis</keyword>
<dbReference type="STRING" id="213810.RUM_01030"/>
<gene>
    <name evidence="7" type="ordered locus">RUM_01030</name>
</gene>
<evidence type="ECO:0000313" key="7">
    <source>
        <dbReference type="EMBL" id="CBL16373.1"/>
    </source>
</evidence>
<reference evidence="7" key="1">
    <citation type="submission" date="2010-03" db="EMBL/GenBank/DDBJ databases">
        <title>The genome sequence of Ruminococcus sp. 18P13.</title>
        <authorList>
            <consortium name="metaHIT consortium -- http://www.metahit.eu/"/>
            <person name="Pajon A."/>
            <person name="Turner K."/>
            <person name="Parkhill J."/>
            <person name="Bernalier A."/>
        </authorList>
    </citation>
    <scope>NUCLEOTIDE SEQUENCE [LARGE SCALE GENOMIC DNA]</scope>
    <source>
        <strain evidence="7">Type strain: 18P13</strain>
    </source>
</reference>
<dbReference type="InterPro" id="IPR007554">
    <property type="entry name" value="Glycerophosphate_synth"/>
</dbReference>
<protein>
    <submittedName>
        <fullName evidence="7">Putative glycosyl/glycerophosphate transferases involved in teichoic acid biosynthesis TagF/TagB/EpsJ/RodC</fullName>
        <ecNumber evidence="7">2.7.8.12</ecNumber>
    </submittedName>
</protein>
<dbReference type="RefSeq" id="WP_015557281.1">
    <property type="nucleotide sequence ID" value="NC_021039.1"/>
</dbReference>
<dbReference type="PANTHER" id="PTHR37316:SF3">
    <property type="entry name" value="TEICHOIC ACID GLYCEROL-PHOSPHATE TRANSFERASE"/>
    <property type="match status" value="1"/>
</dbReference>
<dbReference type="GO" id="GO:0047355">
    <property type="term" value="F:CDP-glycerol glycerophosphotransferase activity"/>
    <property type="evidence" value="ECO:0007669"/>
    <property type="project" value="UniProtKB-EC"/>
</dbReference>
<dbReference type="HOGENOM" id="CLU_029598_1_0_9"/>
<comment type="similarity">
    <text evidence="2">Belongs to the CDP-glycerol glycerophosphotransferase family.</text>
</comment>
<evidence type="ECO:0000256" key="2">
    <source>
        <dbReference type="ARBA" id="ARBA00010488"/>
    </source>
</evidence>
<evidence type="ECO:0000256" key="3">
    <source>
        <dbReference type="ARBA" id="ARBA00022475"/>
    </source>
</evidence>
<evidence type="ECO:0000256" key="5">
    <source>
        <dbReference type="ARBA" id="ARBA00022944"/>
    </source>
</evidence>
<sequence>MKDFFKLLIFWACRAFFSLFSIFPIRKNRVTFVSYKGAQYSCNPKAVSEYLLTHCKDQFEVVWGLDDPATYDGIRDERVTVIKHGTLKFYKLLCTSRFIITNVDYLSYIRFRKEQYIIQTWHGGGSYKKVGAQTKNINYFTAKRRSYFNARTDAFISSSAIFTRDTIQGSFHFQGQILDYGMPRNDLLFTKDPEKAAQIKKRLGLSEEQHILLYAPTYRQIIKYTDYELDESRLKTALQNRFGGEWVILYRLHPMLKDTFDAASHDVMDVSHYNDMQELLFVSDILITDYSSSMWDFSLTHRPCFLFATDLRSYQNERDFYTDIHSWPFILTENNDELAEKIAAFDEEHYVNDVIAYHEASGSYETGSACRKVAELMRSKL</sequence>
<dbReference type="Pfam" id="PF04464">
    <property type="entry name" value="Glyphos_transf"/>
    <property type="match status" value="1"/>
</dbReference>
<dbReference type="PATRIC" id="fig|213810.4.peg.1654"/>
<evidence type="ECO:0000256" key="4">
    <source>
        <dbReference type="ARBA" id="ARBA00022679"/>
    </source>
</evidence>
<keyword evidence="3" id="KW-1003">Cell membrane</keyword>
<dbReference type="EMBL" id="FP929052">
    <property type="protein sequence ID" value="CBL16373.1"/>
    <property type="molecule type" value="Genomic_DNA"/>
</dbReference>
<evidence type="ECO:0000313" key="8">
    <source>
        <dbReference type="Proteomes" id="UP000007054"/>
    </source>
</evidence>
<dbReference type="InterPro" id="IPR051612">
    <property type="entry name" value="Teichoic_Acid_Biosynth"/>
</dbReference>
<evidence type="ECO:0000256" key="1">
    <source>
        <dbReference type="ARBA" id="ARBA00004202"/>
    </source>
</evidence>
<dbReference type="Proteomes" id="UP000007054">
    <property type="component" value="Chromosome"/>
</dbReference>
<proteinExistence type="inferred from homology"/>
<dbReference type="PANTHER" id="PTHR37316">
    <property type="entry name" value="TEICHOIC ACID GLYCEROL-PHOSPHATE PRIMASE"/>
    <property type="match status" value="1"/>
</dbReference>
<accession>D4L9S8</accession>
<keyword evidence="6" id="KW-0472">Membrane</keyword>
<organism evidence="7 8">
    <name type="scientific">Ruminococcus champanellensis (strain DSM 18848 / JCM 17042 / KCTC 15320 / 18P13)</name>
    <dbReference type="NCBI Taxonomy" id="213810"/>
    <lineage>
        <taxon>Bacteria</taxon>
        <taxon>Bacillati</taxon>
        <taxon>Bacillota</taxon>
        <taxon>Clostridia</taxon>
        <taxon>Eubacteriales</taxon>
        <taxon>Oscillospiraceae</taxon>
        <taxon>Ruminococcus</taxon>
    </lineage>
</organism>
<dbReference type="GO" id="GO:0005886">
    <property type="term" value="C:plasma membrane"/>
    <property type="evidence" value="ECO:0007669"/>
    <property type="project" value="UniProtKB-SubCell"/>
</dbReference>
<dbReference type="GO" id="GO:0019350">
    <property type="term" value="P:teichoic acid biosynthetic process"/>
    <property type="evidence" value="ECO:0007669"/>
    <property type="project" value="UniProtKB-KW"/>
</dbReference>
<reference evidence="7" key="2">
    <citation type="submission" date="2010-03" db="EMBL/GenBank/DDBJ databases">
        <authorList>
            <person name="Pajon A."/>
        </authorList>
    </citation>
    <scope>NUCLEOTIDE SEQUENCE</scope>
    <source>
        <strain evidence="7">Type strain: 18P13</strain>
    </source>
</reference>
<name>D4L9S8_RUMC1</name>
<dbReference type="SUPFAM" id="SSF53756">
    <property type="entry name" value="UDP-Glycosyltransferase/glycogen phosphorylase"/>
    <property type="match status" value="1"/>
</dbReference>
<dbReference type="KEGG" id="rch:RUM_01030"/>
<keyword evidence="8" id="KW-1185">Reference proteome</keyword>
<comment type="subcellular location">
    <subcellularLocation>
        <location evidence="1">Cell membrane</location>
        <topology evidence="1">Peripheral membrane protein</topology>
    </subcellularLocation>
</comment>
<dbReference type="GeneID" id="83154963"/>
<dbReference type="Gene3D" id="3.40.50.12580">
    <property type="match status" value="1"/>
</dbReference>
<evidence type="ECO:0000256" key="6">
    <source>
        <dbReference type="ARBA" id="ARBA00023136"/>
    </source>
</evidence>
<keyword evidence="4 7" id="KW-0808">Transferase</keyword>
<dbReference type="InterPro" id="IPR043149">
    <property type="entry name" value="TagF_N"/>
</dbReference>
<dbReference type="InterPro" id="IPR043148">
    <property type="entry name" value="TagF_C"/>
</dbReference>
<dbReference type="EC" id="2.7.8.12" evidence="7"/>